<dbReference type="EMBL" id="DF977488">
    <property type="protein sequence ID" value="GAP90024.2"/>
    <property type="molecule type" value="Genomic_DNA"/>
</dbReference>
<keyword evidence="9" id="KW-1185">Reference proteome</keyword>
<evidence type="ECO:0000256" key="1">
    <source>
        <dbReference type="ARBA" id="ARBA00004141"/>
    </source>
</evidence>
<feature type="transmembrane region" description="Helical" evidence="6">
    <location>
        <begin position="6"/>
        <end position="23"/>
    </location>
</feature>
<dbReference type="InterPro" id="IPR052337">
    <property type="entry name" value="SAT4-like"/>
</dbReference>
<protein>
    <submittedName>
        <fullName evidence="8">Putative integral membrane protein</fullName>
    </submittedName>
</protein>
<keyword evidence="2 6" id="KW-0812">Transmembrane</keyword>
<dbReference type="PANTHER" id="PTHR33048:SF47">
    <property type="entry name" value="INTEGRAL MEMBRANE PROTEIN-RELATED"/>
    <property type="match status" value="1"/>
</dbReference>
<evidence type="ECO:0000256" key="2">
    <source>
        <dbReference type="ARBA" id="ARBA00022692"/>
    </source>
</evidence>
<comment type="similarity">
    <text evidence="5">Belongs to the SAT4 family.</text>
</comment>
<reference evidence="8" key="1">
    <citation type="submission" date="2016-03" db="EMBL/GenBank/DDBJ databases">
        <title>Draft genome sequence of Rosellinia necatrix.</title>
        <authorList>
            <person name="Kanematsu S."/>
        </authorList>
    </citation>
    <scope>NUCLEOTIDE SEQUENCE [LARGE SCALE GENOMIC DNA]</scope>
    <source>
        <strain evidence="8">W97</strain>
    </source>
</reference>
<sequence>MLSVYTVSDLTFVVLPTLIIWKLNMSLQQRAGLIFLVALSLLAMIESILKTVYVAVAFAGDASILASYDQTAILTLALIEGDFVIIIGYAPVLRGGLGLATKRASFSSPLRPSSSSLRGLLYYISNAMRSGKSDASRGHDSAPYYDLEMGTKRLGGAGHSVEGARTTAATATASSAAAHAPHLSGTSINRADHFAVTYHPADNIEGRAGG</sequence>
<organism evidence="8">
    <name type="scientific">Rosellinia necatrix</name>
    <name type="common">White root-rot fungus</name>
    <dbReference type="NCBI Taxonomy" id="77044"/>
    <lineage>
        <taxon>Eukaryota</taxon>
        <taxon>Fungi</taxon>
        <taxon>Dikarya</taxon>
        <taxon>Ascomycota</taxon>
        <taxon>Pezizomycotina</taxon>
        <taxon>Sordariomycetes</taxon>
        <taxon>Xylariomycetidae</taxon>
        <taxon>Xylariales</taxon>
        <taxon>Xylariaceae</taxon>
        <taxon>Rosellinia</taxon>
    </lineage>
</organism>
<proteinExistence type="inferred from homology"/>
<evidence type="ECO:0000256" key="5">
    <source>
        <dbReference type="ARBA" id="ARBA00038359"/>
    </source>
</evidence>
<feature type="domain" description="Rhodopsin" evidence="7">
    <location>
        <begin position="6"/>
        <end position="94"/>
    </location>
</feature>
<evidence type="ECO:0000313" key="9">
    <source>
        <dbReference type="Proteomes" id="UP000054516"/>
    </source>
</evidence>
<accession>A0A1W2TNS1</accession>
<feature type="transmembrane region" description="Helical" evidence="6">
    <location>
        <begin position="35"/>
        <end position="60"/>
    </location>
</feature>
<keyword evidence="4 6" id="KW-0472">Membrane</keyword>
<dbReference type="InterPro" id="IPR049326">
    <property type="entry name" value="Rhodopsin_dom_fungi"/>
</dbReference>
<dbReference type="AlphaFoldDB" id="A0A1W2TNS1"/>
<feature type="transmembrane region" description="Helical" evidence="6">
    <location>
        <begin position="72"/>
        <end position="93"/>
    </location>
</feature>
<keyword evidence="3 6" id="KW-1133">Transmembrane helix</keyword>
<dbReference type="Proteomes" id="UP000054516">
    <property type="component" value="Unassembled WGS sequence"/>
</dbReference>
<dbReference type="Pfam" id="PF20684">
    <property type="entry name" value="Fung_rhodopsin"/>
    <property type="match status" value="1"/>
</dbReference>
<dbReference type="GO" id="GO:0016020">
    <property type="term" value="C:membrane"/>
    <property type="evidence" value="ECO:0007669"/>
    <property type="project" value="UniProtKB-SubCell"/>
</dbReference>
<evidence type="ECO:0000313" key="8">
    <source>
        <dbReference type="EMBL" id="GAP90024.2"/>
    </source>
</evidence>
<gene>
    <name evidence="8" type="ORF">SAMD00023353_4300590</name>
</gene>
<evidence type="ECO:0000259" key="7">
    <source>
        <dbReference type="Pfam" id="PF20684"/>
    </source>
</evidence>
<evidence type="ECO:0000256" key="6">
    <source>
        <dbReference type="SAM" id="Phobius"/>
    </source>
</evidence>
<dbReference type="OrthoDB" id="4778336at2759"/>
<name>A0A1W2TNS1_ROSNE</name>
<evidence type="ECO:0000256" key="3">
    <source>
        <dbReference type="ARBA" id="ARBA00022989"/>
    </source>
</evidence>
<evidence type="ECO:0000256" key="4">
    <source>
        <dbReference type="ARBA" id="ARBA00023136"/>
    </source>
</evidence>
<comment type="subcellular location">
    <subcellularLocation>
        <location evidence="1">Membrane</location>
        <topology evidence="1">Multi-pass membrane protein</topology>
    </subcellularLocation>
</comment>
<dbReference type="PANTHER" id="PTHR33048">
    <property type="entry name" value="PTH11-LIKE INTEGRAL MEMBRANE PROTEIN (AFU_ORTHOLOGUE AFUA_5G11245)"/>
    <property type="match status" value="1"/>
</dbReference>